<accession>A0A4R4THT8</accession>
<reference evidence="3 4" key="1">
    <citation type="submission" date="2019-03" db="EMBL/GenBank/DDBJ databases">
        <title>Draft genome sequences of novel Actinobacteria.</title>
        <authorList>
            <person name="Sahin N."/>
            <person name="Ay H."/>
            <person name="Saygin H."/>
        </authorList>
    </citation>
    <scope>NUCLEOTIDE SEQUENCE [LARGE SCALE GENOMIC DNA]</scope>
    <source>
        <strain evidence="3 4">DSM 41900</strain>
    </source>
</reference>
<dbReference type="PANTHER" id="PTHR35526">
    <property type="entry name" value="ANTI-SIGMA-F FACTOR RSBW-RELATED"/>
    <property type="match status" value="1"/>
</dbReference>
<protein>
    <submittedName>
        <fullName evidence="3">ATP-binding protein</fullName>
    </submittedName>
</protein>
<keyword evidence="4" id="KW-1185">Reference proteome</keyword>
<evidence type="ECO:0000313" key="4">
    <source>
        <dbReference type="Proteomes" id="UP000295345"/>
    </source>
</evidence>
<keyword evidence="3" id="KW-0547">Nucleotide-binding</keyword>
<name>A0A4R4THT8_9ACTN</name>
<dbReference type="OrthoDB" id="3852753at2"/>
<keyword evidence="1" id="KW-0808">Transferase</keyword>
<feature type="domain" description="Histidine kinase/HSP90-like ATPase" evidence="2">
    <location>
        <begin position="37"/>
        <end position="138"/>
    </location>
</feature>
<dbReference type="GO" id="GO:0004674">
    <property type="term" value="F:protein serine/threonine kinase activity"/>
    <property type="evidence" value="ECO:0007669"/>
    <property type="project" value="UniProtKB-KW"/>
</dbReference>
<proteinExistence type="predicted"/>
<dbReference type="Pfam" id="PF13581">
    <property type="entry name" value="HATPase_c_2"/>
    <property type="match status" value="1"/>
</dbReference>
<keyword evidence="1" id="KW-0723">Serine/threonine-protein kinase</keyword>
<dbReference type="SUPFAM" id="SSF55874">
    <property type="entry name" value="ATPase domain of HSP90 chaperone/DNA topoisomerase II/histidine kinase"/>
    <property type="match status" value="1"/>
</dbReference>
<evidence type="ECO:0000259" key="2">
    <source>
        <dbReference type="Pfam" id="PF13581"/>
    </source>
</evidence>
<keyword evidence="3" id="KW-0067">ATP-binding</keyword>
<evidence type="ECO:0000256" key="1">
    <source>
        <dbReference type="ARBA" id="ARBA00022527"/>
    </source>
</evidence>
<dbReference type="AlphaFoldDB" id="A0A4R4THT8"/>
<dbReference type="EMBL" id="SMKI01000143">
    <property type="protein sequence ID" value="TDC74533.1"/>
    <property type="molecule type" value="Genomic_DNA"/>
</dbReference>
<dbReference type="InterPro" id="IPR036890">
    <property type="entry name" value="HATPase_C_sf"/>
</dbReference>
<comment type="caution">
    <text evidence="3">The sequence shown here is derived from an EMBL/GenBank/DDBJ whole genome shotgun (WGS) entry which is preliminary data.</text>
</comment>
<gene>
    <name evidence="3" type="ORF">E1283_15385</name>
</gene>
<dbReference type="Proteomes" id="UP000295345">
    <property type="component" value="Unassembled WGS sequence"/>
</dbReference>
<sequence>MATAADSPRSDFVGEESTLDAVSEVLGTDPSIGEMQIPSRPDSLRLARELTRECLDVHWLLPVELTENAVLLVSELVGNAIQHTGAPVFGLRIRGRRGWIRIEVMDPSRALPCMLPVRRADAVNGWGVFLIGALADRWGADILPWGKSVWFEMRIATHVRHHLACGPSDCGGA</sequence>
<keyword evidence="1" id="KW-0418">Kinase</keyword>
<evidence type="ECO:0000313" key="3">
    <source>
        <dbReference type="EMBL" id="TDC74533.1"/>
    </source>
</evidence>
<dbReference type="Gene3D" id="3.30.565.10">
    <property type="entry name" value="Histidine kinase-like ATPase, C-terminal domain"/>
    <property type="match status" value="1"/>
</dbReference>
<dbReference type="InterPro" id="IPR050267">
    <property type="entry name" value="Anti-sigma-factor_SerPK"/>
</dbReference>
<dbReference type="CDD" id="cd16936">
    <property type="entry name" value="HATPase_RsbW-like"/>
    <property type="match status" value="1"/>
</dbReference>
<dbReference type="GO" id="GO:0005524">
    <property type="term" value="F:ATP binding"/>
    <property type="evidence" value="ECO:0007669"/>
    <property type="project" value="UniProtKB-KW"/>
</dbReference>
<dbReference type="InterPro" id="IPR003594">
    <property type="entry name" value="HATPase_dom"/>
</dbReference>
<organism evidence="3 4">
    <name type="scientific">Streptomyces hainanensis</name>
    <dbReference type="NCBI Taxonomy" id="402648"/>
    <lineage>
        <taxon>Bacteria</taxon>
        <taxon>Bacillati</taxon>
        <taxon>Actinomycetota</taxon>
        <taxon>Actinomycetes</taxon>
        <taxon>Kitasatosporales</taxon>
        <taxon>Streptomycetaceae</taxon>
        <taxon>Streptomyces</taxon>
    </lineage>
</organism>
<dbReference type="RefSeq" id="WP_132818603.1">
    <property type="nucleotide sequence ID" value="NZ_SMKI01000143.1"/>
</dbReference>
<dbReference type="PANTHER" id="PTHR35526:SF3">
    <property type="entry name" value="ANTI-SIGMA-F FACTOR RSBW"/>
    <property type="match status" value="1"/>
</dbReference>